<gene>
    <name evidence="1" type="ORF">PPACK8108_LOCUS19165</name>
</gene>
<name>A0AAV0BE21_PHAPC</name>
<proteinExistence type="predicted"/>
<comment type="caution">
    <text evidence="1">The sequence shown here is derived from an EMBL/GenBank/DDBJ whole genome shotgun (WGS) entry which is preliminary data.</text>
</comment>
<dbReference type="Proteomes" id="UP001153365">
    <property type="component" value="Unassembled WGS sequence"/>
</dbReference>
<evidence type="ECO:0000313" key="1">
    <source>
        <dbReference type="EMBL" id="CAH7684743.1"/>
    </source>
</evidence>
<keyword evidence="2" id="KW-1185">Reference proteome</keyword>
<dbReference type="AlphaFoldDB" id="A0AAV0BE21"/>
<reference evidence="1" key="1">
    <citation type="submission" date="2022-06" db="EMBL/GenBank/DDBJ databases">
        <authorList>
            <consortium name="SYNGENTA / RWTH Aachen University"/>
        </authorList>
    </citation>
    <scope>NUCLEOTIDE SEQUENCE</scope>
</reference>
<organism evidence="1 2">
    <name type="scientific">Phakopsora pachyrhizi</name>
    <name type="common">Asian soybean rust disease fungus</name>
    <dbReference type="NCBI Taxonomy" id="170000"/>
    <lineage>
        <taxon>Eukaryota</taxon>
        <taxon>Fungi</taxon>
        <taxon>Dikarya</taxon>
        <taxon>Basidiomycota</taxon>
        <taxon>Pucciniomycotina</taxon>
        <taxon>Pucciniomycetes</taxon>
        <taxon>Pucciniales</taxon>
        <taxon>Phakopsoraceae</taxon>
        <taxon>Phakopsora</taxon>
    </lineage>
</organism>
<accession>A0AAV0BE21</accession>
<evidence type="ECO:0000313" key="2">
    <source>
        <dbReference type="Proteomes" id="UP001153365"/>
    </source>
</evidence>
<dbReference type="EMBL" id="CALTRL010005687">
    <property type="protein sequence ID" value="CAH7684743.1"/>
    <property type="molecule type" value="Genomic_DNA"/>
</dbReference>
<sequence>MTVLIDVKLEDPLIKDKKVVPDGDQFQRVVLLGGVICGQKISMGSLRTHQRCHKLTCYIGLWQTDAFSAASDCTGRPTSDVIVEALEGDRGNIG</sequence>
<protein>
    <submittedName>
        <fullName evidence="1">Uncharacterized protein</fullName>
    </submittedName>
</protein>